<evidence type="ECO:0000259" key="7">
    <source>
        <dbReference type="Pfam" id="PF17676"/>
    </source>
</evidence>
<dbReference type="GO" id="GO:0008236">
    <property type="term" value="F:serine-type peptidase activity"/>
    <property type="evidence" value="ECO:0007669"/>
    <property type="project" value="UniProtKB-KW"/>
</dbReference>
<keyword evidence="4" id="KW-0378">Hydrolase</keyword>
<protein>
    <submittedName>
        <fullName evidence="8">Muramoyltetrapeptide carboxypeptidase</fullName>
    </submittedName>
</protein>
<dbReference type="STRING" id="604088.SAMN04488060_1589"/>
<dbReference type="InterPro" id="IPR040449">
    <property type="entry name" value="Peptidase_S66_N"/>
</dbReference>
<evidence type="ECO:0000313" key="9">
    <source>
        <dbReference type="Proteomes" id="UP000199331"/>
    </source>
</evidence>
<evidence type="ECO:0000256" key="5">
    <source>
        <dbReference type="ARBA" id="ARBA00022825"/>
    </source>
</evidence>
<comment type="similarity">
    <text evidence="1">Belongs to the peptidase S66 family.</text>
</comment>
<dbReference type="CDD" id="cd07025">
    <property type="entry name" value="Peptidase_S66"/>
    <property type="match status" value="1"/>
</dbReference>
<dbReference type="OrthoDB" id="9807329at2"/>
<dbReference type="InterPro" id="IPR040921">
    <property type="entry name" value="Peptidase_S66C"/>
</dbReference>
<gene>
    <name evidence="8" type="ORF">SAMN04488060_1589</name>
</gene>
<dbReference type="PANTHER" id="PTHR30237">
    <property type="entry name" value="MURAMOYLTETRAPEPTIDE CARBOXYPEPTIDASE"/>
    <property type="match status" value="1"/>
</dbReference>
<keyword evidence="5" id="KW-0720">Serine protease</keyword>
<dbReference type="Pfam" id="PF02016">
    <property type="entry name" value="Peptidase_S66"/>
    <property type="match status" value="1"/>
</dbReference>
<dbReference type="Gene3D" id="3.50.30.60">
    <property type="entry name" value="LD-carboxypeptidase A C-terminal domain-like"/>
    <property type="match status" value="1"/>
</dbReference>
<dbReference type="InterPro" id="IPR029062">
    <property type="entry name" value="Class_I_gatase-like"/>
</dbReference>
<dbReference type="PANTHER" id="PTHR30237:SF2">
    <property type="entry name" value="MUREIN TETRAPEPTIDE CARBOXYPEPTIDASE"/>
    <property type="match status" value="1"/>
</dbReference>
<dbReference type="InterPro" id="IPR027478">
    <property type="entry name" value="LdcA_N"/>
</dbReference>
<evidence type="ECO:0000256" key="1">
    <source>
        <dbReference type="ARBA" id="ARBA00010233"/>
    </source>
</evidence>
<dbReference type="Proteomes" id="UP000199331">
    <property type="component" value="Unassembled WGS sequence"/>
</dbReference>
<evidence type="ECO:0000259" key="6">
    <source>
        <dbReference type="Pfam" id="PF02016"/>
    </source>
</evidence>
<evidence type="ECO:0000313" key="8">
    <source>
        <dbReference type="EMBL" id="SFP13497.1"/>
    </source>
</evidence>
<accession>A0A1I5MVY9</accession>
<dbReference type="Gene3D" id="3.40.50.10740">
    <property type="entry name" value="Class I glutamine amidotransferase-like"/>
    <property type="match status" value="1"/>
</dbReference>
<organism evidence="8 9">
    <name type="scientific">Qipengyuania nanhaisediminis</name>
    <dbReference type="NCBI Taxonomy" id="604088"/>
    <lineage>
        <taxon>Bacteria</taxon>
        <taxon>Pseudomonadati</taxon>
        <taxon>Pseudomonadota</taxon>
        <taxon>Alphaproteobacteria</taxon>
        <taxon>Sphingomonadales</taxon>
        <taxon>Erythrobacteraceae</taxon>
        <taxon>Qipengyuania</taxon>
    </lineage>
</organism>
<proteinExistence type="inferred from homology"/>
<evidence type="ECO:0000256" key="3">
    <source>
        <dbReference type="ARBA" id="ARBA00022670"/>
    </source>
</evidence>
<sequence>MTADVHRPIRKVAICAPATPLKRKYAQAVSRLASDEFPELELHFHEQCFVEEGHFAGSDDTRLAALLECANDASNDAVWFAKGGYGSNRIAAQFLKQAGDAAKNKPFLGYSDCGTLLGALYRAGIGSPVHAPMPVDIKREGGEAAIRRVLAYMSGNPDGLEPSLTDRPVAAFNLYTLAMLVGTPFMPDLTGHEVLIEEVGEYEYAIDRLLFHVTAQIGDIAGIKLGEVTAVPENDRPFGASAQEIVQDWCRRSGISYLGRAEVGHSSTNKIVPFGLEGRTLRA</sequence>
<dbReference type="GO" id="GO:0006508">
    <property type="term" value="P:proteolysis"/>
    <property type="evidence" value="ECO:0007669"/>
    <property type="project" value="UniProtKB-KW"/>
</dbReference>
<dbReference type="InterPro" id="IPR027461">
    <property type="entry name" value="Carboxypeptidase_A_C_sf"/>
</dbReference>
<feature type="domain" description="LD-carboxypeptidase C-terminal" evidence="7">
    <location>
        <begin position="173"/>
        <end position="277"/>
    </location>
</feature>
<dbReference type="InterPro" id="IPR003507">
    <property type="entry name" value="S66_fam"/>
</dbReference>
<evidence type="ECO:0000256" key="2">
    <source>
        <dbReference type="ARBA" id="ARBA00022645"/>
    </source>
</evidence>
<name>A0A1I5MVY9_9SPHN</name>
<feature type="domain" description="LD-carboxypeptidase N-terminal" evidence="6">
    <location>
        <begin position="12"/>
        <end position="126"/>
    </location>
</feature>
<keyword evidence="3" id="KW-0645">Protease</keyword>
<evidence type="ECO:0000256" key="4">
    <source>
        <dbReference type="ARBA" id="ARBA00022801"/>
    </source>
</evidence>
<dbReference type="EMBL" id="FOWZ01000002">
    <property type="protein sequence ID" value="SFP13497.1"/>
    <property type="molecule type" value="Genomic_DNA"/>
</dbReference>
<dbReference type="RefSeq" id="WP_090479662.1">
    <property type="nucleotide sequence ID" value="NZ_FOWZ01000002.1"/>
</dbReference>
<reference evidence="9" key="1">
    <citation type="submission" date="2016-10" db="EMBL/GenBank/DDBJ databases">
        <authorList>
            <person name="Varghese N."/>
            <person name="Submissions S."/>
        </authorList>
    </citation>
    <scope>NUCLEOTIDE SEQUENCE [LARGE SCALE GENOMIC DNA]</scope>
    <source>
        <strain evidence="9">CGMCC 1.7715</strain>
    </source>
</reference>
<dbReference type="SUPFAM" id="SSF141986">
    <property type="entry name" value="LD-carboxypeptidase A C-terminal domain-like"/>
    <property type="match status" value="1"/>
</dbReference>
<dbReference type="SUPFAM" id="SSF52317">
    <property type="entry name" value="Class I glutamine amidotransferase-like"/>
    <property type="match status" value="1"/>
</dbReference>
<dbReference type="GO" id="GO:0004180">
    <property type="term" value="F:carboxypeptidase activity"/>
    <property type="evidence" value="ECO:0007669"/>
    <property type="project" value="UniProtKB-KW"/>
</dbReference>
<dbReference type="AlphaFoldDB" id="A0A1I5MVY9"/>
<dbReference type="Pfam" id="PF17676">
    <property type="entry name" value="Peptidase_S66C"/>
    <property type="match status" value="1"/>
</dbReference>
<keyword evidence="2 8" id="KW-0121">Carboxypeptidase</keyword>
<keyword evidence="9" id="KW-1185">Reference proteome</keyword>